<reference evidence="2 3" key="1">
    <citation type="journal article" date="2023" name="PLoS ONE">
        <title>Complete genome assembly of Hawai'i environmental nontuberculous mycobacteria reveals unexpected co-isolation with methylobacteria.</title>
        <authorList>
            <person name="Hendrix J."/>
            <person name="Epperson L.E."/>
            <person name="Tong E.I."/>
            <person name="Chan Y.L."/>
            <person name="Hasan N.A."/>
            <person name="Dawrs S.N."/>
            <person name="Norton G.J."/>
            <person name="Virdi R."/>
            <person name="Crooks J.L."/>
            <person name="Chan E.D."/>
            <person name="Honda J.R."/>
            <person name="Strong M."/>
        </authorList>
    </citation>
    <scope>NUCLEOTIDE SEQUENCE [LARGE SCALE GENOMIC DNA]</scope>
    <source>
        <strain evidence="2 3">NJH_HI01</strain>
    </source>
</reference>
<sequence>MAHYEAVAEAVRLASQEMGTFREAMKVRLDDFDRPHSKPQTAELGPSTEQEKKAAGQAQS</sequence>
<dbReference type="Proteomes" id="UP001404845">
    <property type="component" value="Unassembled WGS sequence"/>
</dbReference>
<organism evidence="2 3">
    <name type="scientific">Methylorubrum rhodesianum</name>
    <dbReference type="NCBI Taxonomy" id="29427"/>
    <lineage>
        <taxon>Bacteria</taxon>
        <taxon>Pseudomonadati</taxon>
        <taxon>Pseudomonadota</taxon>
        <taxon>Alphaproteobacteria</taxon>
        <taxon>Hyphomicrobiales</taxon>
        <taxon>Methylobacteriaceae</taxon>
        <taxon>Methylorubrum</taxon>
    </lineage>
</organism>
<evidence type="ECO:0000313" key="3">
    <source>
        <dbReference type="Proteomes" id="UP001404845"/>
    </source>
</evidence>
<protein>
    <submittedName>
        <fullName evidence="2">Uncharacterized protein</fullName>
    </submittedName>
</protein>
<proteinExistence type="predicted"/>
<comment type="caution">
    <text evidence="2">The sequence shown here is derived from an EMBL/GenBank/DDBJ whole genome shotgun (WGS) entry which is preliminary data.</text>
</comment>
<evidence type="ECO:0000256" key="1">
    <source>
        <dbReference type="SAM" id="MobiDB-lite"/>
    </source>
</evidence>
<dbReference type="EMBL" id="JAQYXL010000001">
    <property type="protein sequence ID" value="MEN3227279.1"/>
    <property type="molecule type" value="Genomic_DNA"/>
</dbReference>
<name>A0ABU9Z7S0_9HYPH</name>
<accession>A0ABU9Z7S0</accession>
<feature type="region of interest" description="Disordered" evidence="1">
    <location>
        <begin position="29"/>
        <end position="60"/>
    </location>
</feature>
<gene>
    <name evidence="2" type="ORF">PUR21_06405</name>
</gene>
<evidence type="ECO:0000313" key="2">
    <source>
        <dbReference type="EMBL" id="MEN3227279.1"/>
    </source>
</evidence>
<dbReference type="RefSeq" id="WP_133091820.1">
    <property type="nucleotide sequence ID" value="NZ_JACWCW010000022.1"/>
</dbReference>
<keyword evidence="3" id="KW-1185">Reference proteome</keyword>